<dbReference type="EMBL" id="AVCH01000156">
    <property type="protein sequence ID" value="KFN47918.1"/>
    <property type="molecule type" value="Genomic_DNA"/>
</dbReference>
<dbReference type="Pfam" id="PF13412">
    <property type="entry name" value="HTH_24"/>
    <property type="match status" value="1"/>
</dbReference>
<accession>A0A091B5L1</accession>
<dbReference type="Gene3D" id="1.10.10.10">
    <property type="entry name" value="Winged helix-like DNA-binding domain superfamily/Winged helix DNA-binding domain"/>
    <property type="match status" value="1"/>
</dbReference>
<dbReference type="AlphaFoldDB" id="A0A091B5L1"/>
<organism evidence="1 2">
    <name type="scientific">Arenimonas malthae CC-JY-1</name>
    <dbReference type="NCBI Taxonomy" id="1384054"/>
    <lineage>
        <taxon>Bacteria</taxon>
        <taxon>Pseudomonadati</taxon>
        <taxon>Pseudomonadota</taxon>
        <taxon>Gammaproteobacteria</taxon>
        <taxon>Lysobacterales</taxon>
        <taxon>Lysobacteraceae</taxon>
        <taxon>Arenimonas</taxon>
    </lineage>
</organism>
<evidence type="ECO:0008006" key="3">
    <source>
        <dbReference type="Google" id="ProtNLM"/>
    </source>
</evidence>
<dbReference type="SUPFAM" id="SSF46785">
    <property type="entry name" value="Winged helix' DNA-binding domain"/>
    <property type="match status" value="1"/>
</dbReference>
<name>A0A091B5L1_9GAMM</name>
<dbReference type="Proteomes" id="UP000029392">
    <property type="component" value="Unassembled WGS sequence"/>
</dbReference>
<dbReference type="InterPro" id="IPR026433">
    <property type="entry name" value="MarR_EPS"/>
</dbReference>
<evidence type="ECO:0000313" key="2">
    <source>
        <dbReference type="Proteomes" id="UP000029392"/>
    </source>
</evidence>
<dbReference type="InterPro" id="IPR036390">
    <property type="entry name" value="WH_DNA-bd_sf"/>
</dbReference>
<dbReference type="NCBIfam" id="TIGR04176">
    <property type="entry name" value="MarR_EPS"/>
    <property type="match status" value="1"/>
</dbReference>
<comment type="caution">
    <text evidence="1">The sequence shown here is derived from an EMBL/GenBank/DDBJ whole genome shotgun (WGS) entry which is preliminary data.</text>
</comment>
<gene>
    <name evidence="1" type="ORF">N790_07145</name>
</gene>
<sequence>MNTARMPPVADELSITILRRLADSPAVNQRELALHAGVSLGRLNYALRALVDKGWVKVGNFSRSEHKLGYAYLLTPRGIEAKAKLTKRFLARKMGEYDALRQEIERLQREVEGG</sequence>
<dbReference type="PATRIC" id="fig|1384054.3.peg.1434"/>
<proteinExistence type="predicted"/>
<reference evidence="1 2" key="1">
    <citation type="submission" date="2013-09" db="EMBL/GenBank/DDBJ databases">
        <title>Genome sequencing of Arenimonas malthae.</title>
        <authorList>
            <person name="Chen F."/>
            <person name="Wang G."/>
        </authorList>
    </citation>
    <scope>NUCLEOTIDE SEQUENCE [LARGE SCALE GENOMIC DNA]</scope>
    <source>
        <strain evidence="1 2">CC-JY-1</strain>
    </source>
</reference>
<dbReference type="STRING" id="1384054.N790_07145"/>
<dbReference type="eggNOG" id="COG1846">
    <property type="taxonomic scope" value="Bacteria"/>
</dbReference>
<keyword evidence="2" id="KW-1185">Reference proteome</keyword>
<dbReference type="InterPro" id="IPR036388">
    <property type="entry name" value="WH-like_DNA-bd_sf"/>
</dbReference>
<evidence type="ECO:0000313" key="1">
    <source>
        <dbReference type="EMBL" id="KFN47918.1"/>
    </source>
</evidence>
<protein>
    <recommendedName>
        <fullName evidence="3">MarR family EPS-associated transcriptional regulator</fullName>
    </recommendedName>
</protein>